<evidence type="ECO:0000256" key="3">
    <source>
        <dbReference type="ARBA" id="ARBA00012438"/>
    </source>
</evidence>
<feature type="domain" description="HAMP" evidence="18">
    <location>
        <begin position="183"/>
        <end position="236"/>
    </location>
</feature>
<dbReference type="OrthoDB" id="9804645at2"/>
<dbReference type="EMBL" id="CP017101">
    <property type="protein sequence ID" value="APO68977.1"/>
    <property type="molecule type" value="Genomic_DNA"/>
</dbReference>
<dbReference type="PANTHER" id="PTHR44936">
    <property type="entry name" value="SENSOR PROTEIN CREC"/>
    <property type="match status" value="1"/>
</dbReference>
<dbReference type="InterPro" id="IPR036890">
    <property type="entry name" value="HATPase_C_sf"/>
</dbReference>
<keyword evidence="12 16" id="KW-1133">Transmembrane helix</keyword>
<dbReference type="SMART" id="SM00388">
    <property type="entry name" value="HisKA"/>
    <property type="match status" value="1"/>
</dbReference>
<dbReference type="GO" id="GO:0005524">
    <property type="term" value="F:ATP binding"/>
    <property type="evidence" value="ECO:0007669"/>
    <property type="project" value="UniProtKB-KW"/>
</dbReference>
<evidence type="ECO:0000256" key="8">
    <source>
        <dbReference type="ARBA" id="ARBA00022692"/>
    </source>
</evidence>
<dbReference type="GO" id="GO:0000155">
    <property type="term" value="F:phosphorelay sensor kinase activity"/>
    <property type="evidence" value="ECO:0007669"/>
    <property type="project" value="InterPro"/>
</dbReference>
<feature type="region of interest" description="Disordered" evidence="15">
    <location>
        <begin position="452"/>
        <end position="479"/>
    </location>
</feature>
<keyword evidence="4" id="KW-1003">Cell membrane</keyword>
<evidence type="ECO:0000256" key="2">
    <source>
        <dbReference type="ARBA" id="ARBA00004429"/>
    </source>
</evidence>
<dbReference type="GO" id="GO:0005886">
    <property type="term" value="C:plasma membrane"/>
    <property type="evidence" value="ECO:0007669"/>
    <property type="project" value="UniProtKB-SubCell"/>
</dbReference>
<dbReference type="PROSITE" id="PS50885">
    <property type="entry name" value="HAMP"/>
    <property type="match status" value="1"/>
</dbReference>
<evidence type="ECO:0000313" key="19">
    <source>
        <dbReference type="EMBL" id="APO68977.1"/>
    </source>
</evidence>
<keyword evidence="14 16" id="KW-0472">Membrane</keyword>
<comment type="subcellular location">
    <subcellularLocation>
        <location evidence="2">Cell inner membrane</location>
        <topology evidence="2">Multi-pass membrane protein</topology>
    </subcellularLocation>
</comment>
<dbReference type="InterPro" id="IPR003660">
    <property type="entry name" value="HAMP_dom"/>
</dbReference>
<keyword evidence="7" id="KW-0808">Transferase</keyword>
<dbReference type="CDD" id="cd00082">
    <property type="entry name" value="HisKA"/>
    <property type="match status" value="1"/>
</dbReference>
<keyword evidence="8 16" id="KW-0812">Transmembrane</keyword>
<keyword evidence="10 19" id="KW-0418">Kinase</keyword>
<dbReference type="SUPFAM" id="SSF158472">
    <property type="entry name" value="HAMP domain-like"/>
    <property type="match status" value="1"/>
</dbReference>
<comment type="catalytic activity">
    <reaction evidence="1">
        <text>ATP + protein L-histidine = ADP + protein N-phospho-L-histidine.</text>
        <dbReference type="EC" id="2.7.13.3"/>
    </reaction>
</comment>
<evidence type="ECO:0000256" key="10">
    <source>
        <dbReference type="ARBA" id="ARBA00022777"/>
    </source>
</evidence>
<evidence type="ECO:0000256" key="1">
    <source>
        <dbReference type="ARBA" id="ARBA00000085"/>
    </source>
</evidence>
<sequence>MFTCMRVGSIRRQIAALAIGPIIALVLIGTIAEYLLADDFESVSYAKTTALKIEMVIEQVRASGSRKEEHVVLDVVSRTGLRVEEVSPAELSQPEGPEPAIDDVRDMIRKNLPESIVTSYRDATANGQLREVLVVDMGGGRALAFQPSPPPPDTWINDYQVSIVLQLMGLVLPVILLSLYAANMITAPLMKFSRAAEKLRPDDGPDRPFDERGAAEIRTLAKSLNDMRSRVREMIDDRTRMLRAISHDLRTPLTRLRLRAERSNQPELKAAILRDIAILGGMVNDVLSYLSKDMVSEKIVNADLPSLLGTVCSDFADVGFHVTYAGEERFAYRCRPRSLARAVANLVENSTKFAEDVTVELMVLENGTVRISVLDDGPGVPANLRSRVLDPFFKIDQARAPNERSGFGLGLSIVNDIVRAHGGTLELSNGLPRGLVARIDLPADAGTPVASAVDTPMQQQRSADRCFEFPDTGSSRNIS</sequence>
<organism evidence="19 20">
    <name type="scientific">Rhizobium gallicum</name>
    <dbReference type="NCBI Taxonomy" id="56730"/>
    <lineage>
        <taxon>Bacteria</taxon>
        <taxon>Pseudomonadati</taxon>
        <taxon>Pseudomonadota</taxon>
        <taxon>Alphaproteobacteria</taxon>
        <taxon>Hyphomicrobiales</taxon>
        <taxon>Rhizobiaceae</taxon>
        <taxon>Rhizobium/Agrobacterium group</taxon>
        <taxon>Rhizobium</taxon>
    </lineage>
</organism>
<dbReference type="InterPro" id="IPR003661">
    <property type="entry name" value="HisK_dim/P_dom"/>
</dbReference>
<protein>
    <recommendedName>
        <fullName evidence="3">histidine kinase</fullName>
        <ecNumber evidence="3">2.7.13.3</ecNumber>
    </recommendedName>
</protein>
<evidence type="ECO:0000256" key="7">
    <source>
        <dbReference type="ARBA" id="ARBA00022679"/>
    </source>
</evidence>
<dbReference type="InterPro" id="IPR050980">
    <property type="entry name" value="2C_sensor_his_kinase"/>
</dbReference>
<dbReference type="InterPro" id="IPR036097">
    <property type="entry name" value="HisK_dim/P_sf"/>
</dbReference>
<dbReference type="EC" id="2.7.13.3" evidence="3"/>
<evidence type="ECO:0000256" key="6">
    <source>
        <dbReference type="ARBA" id="ARBA00022553"/>
    </source>
</evidence>
<dbReference type="RefSeq" id="WP_083635792.1">
    <property type="nucleotide sequence ID" value="NZ_CP017101.1"/>
</dbReference>
<dbReference type="Gene3D" id="3.30.565.10">
    <property type="entry name" value="Histidine kinase-like ATPase, C-terminal domain"/>
    <property type="match status" value="1"/>
</dbReference>
<keyword evidence="9" id="KW-0547">Nucleotide-binding</keyword>
<feature type="domain" description="Histidine kinase" evidence="17">
    <location>
        <begin position="244"/>
        <end position="445"/>
    </location>
</feature>
<dbReference type="CDD" id="cd06225">
    <property type="entry name" value="HAMP"/>
    <property type="match status" value="1"/>
</dbReference>
<evidence type="ECO:0000256" key="5">
    <source>
        <dbReference type="ARBA" id="ARBA00022519"/>
    </source>
</evidence>
<gene>
    <name evidence="19" type="ORF">IE4872_CH03377</name>
</gene>
<evidence type="ECO:0000256" key="9">
    <source>
        <dbReference type="ARBA" id="ARBA00022741"/>
    </source>
</evidence>
<dbReference type="InterPro" id="IPR004358">
    <property type="entry name" value="Sig_transdc_His_kin-like_C"/>
</dbReference>
<evidence type="ECO:0000259" key="18">
    <source>
        <dbReference type="PROSITE" id="PS50885"/>
    </source>
</evidence>
<dbReference type="InterPro" id="IPR003594">
    <property type="entry name" value="HATPase_dom"/>
</dbReference>
<evidence type="ECO:0000256" key="4">
    <source>
        <dbReference type="ARBA" id="ARBA00022475"/>
    </source>
</evidence>
<evidence type="ECO:0000313" key="20">
    <source>
        <dbReference type="Proteomes" id="UP000184749"/>
    </source>
</evidence>
<dbReference type="Pfam" id="PF02518">
    <property type="entry name" value="HATPase_c"/>
    <property type="match status" value="1"/>
</dbReference>
<evidence type="ECO:0000256" key="14">
    <source>
        <dbReference type="ARBA" id="ARBA00023136"/>
    </source>
</evidence>
<evidence type="ECO:0000259" key="17">
    <source>
        <dbReference type="PROSITE" id="PS50109"/>
    </source>
</evidence>
<dbReference type="SMART" id="SM00387">
    <property type="entry name" value="HATPase_c"/>
    <property type="match status" value="1"/>
</dbReference>
<dbReference type="SUPFAM" id="SSF55874">
    <property type="entry name" value="ATPase domain of HSP90 chaperone/DNA topoisomerase II/histidine kinase"/>
    <property type="match status" value="1"/>
</dbReference>
<keyword evidence="13" id="KW-0902">Two-component regulatory system</keyword>
<evidence type="ECO:0000256" key="15">
    <source>
        <dbReference type="SAM" id="MobiDB-lite"/>
    </source>
</evidence>
<feature type="transmembrane region" description="Helical" evidence="16">
    <location>
        <begin position="159"/>
        <end position="182"/>
    </location>
</feature>
<evidence type="ECO:0000256" key="16">
    <source>
        <dbReference type="SAM" id="Phobius"/>
    </source>
</evidence>
<feature type="transmembrane region" description="Helical" evidence="16">
    <location>
        <begin position="14"/>
        <end position="37"/>
    </location>
</feature>
<dbReference type="InterPro" id="IPR005467">
    <property type="entry name" value="His_kinase_dom"/>
</dbReference>
<dbReference type="Pfam" id="PF00672">
    <property type="entry name" value="HAMP"/>
    <property type="match status" value="1"/>
</dbReference>
<dbReference type="PANTHER" id="PTHR44936:SF5">
    <property type="entry name" value="SENSOR HISTIDINE KINASE ENVZ"/>
    <property type="match status" value="1"/>
</dbReference>
<dbReference type="PRINTS" id="PR00344">
    <property type="entry name" value="BCTRLSENSOR"/>
</dbReference>
<dbReference type="Gene3D" id="1.10.287.130">
    <property type="match status" value="1"/>
</dbReference>
<keyword evidence="5" id="KW-0997">Cell inner membrane</keyword>
<dbReference type="SUPFAM" id="SSF47384">
    <property type="entry name" value="Homodimeric domain of signal transducing histidine kinase"/>
    <property type="match status" value="1"/>
</dbReference>
<evidence type="ECO:0000256" key="12">
    <source>
        <dbReference type="ARBA" id="ARBA00022989"/>
    </source>
</evidence>
<dbReference type="AlphaFoldDB" id="A0A1L5NM67"/>
<dbReference type="SMART" id="SM00304">
    <property type="entry name" value="HAMP"/>
    <property type="match status" value="1"/>
</dbReference>
<proteinExistence type="predicted"/>
<accession>A0A1L5NM67</accession>
<name>A0A1L5NM67_9HYPH</name>
<dbReference type="Pfam" id="PF00512">
    <property type="entry name" value="HisKA"/>
    <property type="match status" value="1"/>
</dbReference>
<evidence type="ECO:0000256" key="13">
    <source>
        <dbReference type="ARBA" id="ARBA00023012"/>
    </source>
</evidence>
<reference evidence="19 20" key="1">
    <citation type="submission" date="2016-09" db="EMBL/GenBank/DDBJ databases">
        <title>The complete genome sequences of Rhizobium gallicum, symbiovars gallicum and phaseoli, symbionts associated to common bean (Phaseolus vulgaris).</title>
        <authorList>
            <person name="Bustos P."/>
            <person name="Santamaria R.I."/>
            <person name="Perez-Carrascal O.M."/>
            <person name="Juarez S."/>
            <person name="Lozano L."/>
            <person name="Martinez-Flores I."/>
            <person name="Martinez-Romero E."/>
            <person name="Cevallos M."/>
            <person name="Romero D."/>
            <person name="Davila G."/>
            <person name="Gonzalez V."/>
        </authorList>
    </citation>
    <scope>NUCLEOTIDE SEQUENCE [LARGE SCALE GENOMIC DNA]</scope>
    <source>
        <strain evidence="19 20">IE4872</strain>
    </source>
</reference>
<evidence type="ECO:0000256" key="11">
    <source>
        <dbReference type="ARBA" id="ARBA00022840"/>
    </source>
</evidence>
<dbReference type="STRING" id="56730.IE4872_CH03377"/>
<keyword evidence="11" id="KW-0067">ATP-binding</keyword>
<dbReference type="CDD" id="cd00075">
    <property type="entry name" value="HATPase"/>
    <property type="match status" value="1"/>
</dbReference>
<dbReference type="Proteomes" id="UP000184749">
    <property type="component" value="Chromosome"/>
</dbReference>
<dbReference type="PROSITE" id="PS50109">
    <property type="entry name" value="HIS_KIN"/>
    <property type="match status" value="1"/>
</dbReference>
<keyword evidence="6" id="KW-0597">Phosphoprotein</keyword>